<dbReference type="EMBL" id="JARYMX010000008">
    <property type="protein sequence ID" value="KAJ9538400.1"/>
    <property type="molecule type" value="Genomic_DNA"/>
</dbReference>
<protein>
    <recommendedName>
        <fullName evidence="2">HAT C-terminal dimerisation domain-containing protein</fullName>
    </recommendedName>
</protein>
<reference evidence="3" key="1">
    <citation type="submission" date="2023-03" db="EMBL/GenBank/DDBJ databases">
        <title>Chromosome-scale reference genome and RAD-based genetic map of yellow starthistle (Centaurea solstitialis) reveal putative structural variation and QTLs associated with invader traits.</title>
        <authorList>
            <person name="Reatini B."/>
            <person name="Cang F.A."/>
            <person name="Jiang Q."/>
            <person name="Mckibben M.T.W."/>
            <person name="Barker M.S."/>
            <person name="Rieseberg L.H."/>
            <person name="Dlugosch K.M."/>
        </authorList>
    </citation>
    <scope>NUCLEOTIDE SEQUENCE</scope>
    <source>
        <strain evidence="3">CAN-66</strain>
        <tissue evidence="3">Leaf</tissue>
    </source>
</reference>
<evidence type="ECO:0000259" key="2">
    <source>
        <dbReference type="Pfam" id="PF05699"/>
    </source>
</evidence>
<dbReference type="AlphaFoldDB" id="A0AA38W4G0"/>
<dbReference type="InterPro" id="IPR008906">
    <property type="entry name" value="HATC_C_dom"/>
</dbReference>
<dbReference type="Pfam" id="PF05699">
    <property type="entry name" value="Dimer_Tnp_hAT"/>
    <property type="match status" value="1"/>
</dbReference>
<feature type="compositionally biased region" description="Acidic residues" evidence="1">
    <location>
        <begin position="86"/>
        <end position="100"/>
    </location>
</feature>
<accession>A0AA38W4G0</accession>
<dbReference type="SUPFAM" id="SSF53098">
    <property type="entry name" value="Ribonuclease H-like"/>
    <property type="match status" value="1"/>
</dbReference>
<dbReference type="InterPro" id="IPR012337">
    <property type="entry name" value="RNaseH-like_sf"/>
</dbReference>
<feature type="compositionally biased region" description="Polar residues" evidence="1">
    <location>
        <begin position="102"/>
        <end position="112"/>
    </location>
</feature>
<evidence type="ECO:0000313" key="3">
    <source>
        <dbReference type="EMBL" id="KAJ9538400.1"/>
    </source>
</evidence>
<evidence type="ECO:0000313" key="4">
    <source>
        <dbReference type="Proteomes" id="UP001172457"/>
    </source>
</evidence>
<dbReference type="PANTHER" id="PTHR46481">
    <property type="entry name" value="ZINC FINGER BED DOMAIN-CONTAINING PROTEIN 4"/>
    <property type="match status" value="1"/>
</dbReference>
<comment type="caution">
    <text evidence="3">The sequence shown here is derived from an EMBL/GenBank/DDBJ whole genome shotgun (WGS) entry which is preliminary data.</text>
</comment>
<evidence type="ECO:0000256" key="1">
    <source>
        <dbReference type="SAM" id="MobiDB-lite"/>
    </source>
</evidence>
<dbReference type="GO" id="GO:0046983">
    <property type="term" value="F:protein dimerization activity"/>
    <property type="evidence" value="ECO:0007669"/>
    <property type="project" value="InterPro"/>
</dbReference>
<sequence length="112" mass="12541">MTFQEWENLDLLAWWKEKEPQFPILAAMAYNLLTVQASTVASESAFSDCLDGAVRMQHLTTLEDAIDVDAKATVHNEEVELGISTNDDEEDEEEEDDDDIATANNMTTILSD</sequence>
<dbReference type="PANTHER" id="PTHR46481:SF7">
    <property type="entry name" value="ZINC FINGER BED DOMAIN-CONTAINING PROTEIN RICESLEEPER 2-LIKE"/>
    <property type="match status" value="1"/>
</dbReference>
<name>A0AA38W4G0_9ASTR</name>
<proteinExistence type="predicted"/>
<dbReference type="InterPro" id="IPR052035">
    <property type="entry name" value="ZnF_BED_domain_contain"/>
</dbReference>
<organism evidence="3 4">
    <name type="scientific">Centaurea solstitialis</name>
    <name type="common">yellow star-thistle</name>
    <dbReference type="NCBI Taxonomy" id="347529"/>
    <lineage>
        <taxon>Eukaryota</taxon>
        <taxon>Viridiplantae</taxon>
        <taxon>Streptophyta</taxon>
        <taxon>Embryophyta</taxon>
        <taxon>Tracheophyta</taxon>
        <taxon>Spermatophyta</taxon>
        <taxon>Magnoliopsida</taxon>
        <taxon>eudicotyledons</taxon>
        <taxon>Gunneridae</taxon>
        <taxon>Pentapetalae</taxon>
        <taxon>asterids</taxon>
        <taxon>campanulids</taxon>
        <taxon>Asterales</taxon>
        <taxon>Asteraceae</taxon>
        <taxon>Carduoideae</taxon>
        <taxon>Cardueae</taxon>
        <taxon>Centaureinae</taxon>
        <taxon>Centaurea</taxon>
    </lineage>
</organism>
<dbReference type="Proteomes" id="UP001172457">
    <property type="component" value="Chromosome 8"/>
</dbReference>
<keyword evidence="4" id="KW-1185">Reference proteome</keyword>
<feature type="region of interest" description="Disordered" evidence="1">
    <location>
        <begin position="79"/>
        <end position="112"/>
    </location>
</feature>
<feature type="domain" description="HAT C-terminal dimerisation" evidence="2">
    <location>
        <begin position="5"/>
        <end position="49"/>
    </location>
</feature>
<gene>
    <name evidence="3" type="ORF">OSB04_031133</name>
</gene>